<reference evidence="7 8" key="1">
    <citation type="submission" date="2017-05" db="EMBL/GenBank/DDBJ databases">
        <authorList>
            <person name="Varghese N."/>
            <person name="Submissions S."/>
        </authorList>
    </citation>
    <scope>NUCLEOTIDE SEQUENCE [LARGE SCALE GENOMIC DNA]</scope>
    <source>
        <strain evidence="7 8">DSM 26001</strain>
    </source>
</reference>
<dbReference type="PANTHER" id="PTHR38098">
    <property type="entry name" value="LPS-ASSEMBLY LIPOPROTEIN LPTE"/>
    <property type="match status" value="1"/>
</dbReference>
<comment type="function">
    <text evidence="6">Together with LptD, is involved in the assembly of lipopolysaccharide (LPS) at the surface of the outer membrane. Required for the proper assembly of LptD. Binds LPS and may serve as the LPS recognition site at the outer membrane.</text>
</comment>
<dbReference type="HAMAP" id="MF_01186">
    <property type="entry name" value="LPS_assembly_LptE"/>
    <property type="match status" value="1"/>
</dbReference>
<comment type="subcellular location">
    <subcellularLocation>
        <location evidence="6">Cell outer membrane</location>
        <topology evidence="6">Lipid-anchor</topology>
    </subcellularLocation>
</comment>
<dbReference type="Gene3D" id="3.30.160.150">
    <property type="entry name" value="Lipoprotein like domain"/>
    <property type="match status" value="1"/>
</dbReference>
<keyword evidence="5 6" id="KW-0449">Lipoprotein</keyword>
<evidence type="ECO:0000256" key="5">
    <source>
        <dbReference type="ARBA" id="ARBA00023288"/>
    </source>
</evidence>
<keyword evidence="2 6" id="KW-0472">Membrane</keyword>
<gene>
    <name evidence="6" type="primary">lptE</name>
    <name evidence="7" type="ORF">SAMN06295970_101236</name>
</gene>
<dbReference type="InterPro" id="IPR007485">
    <property type="entry name" value="LPS_assembly_LptE"/>
</dbReference>
<sequence>MENRMKHYVRLLSVALAAMLALSACGFKLRGTGPQPILPFKTLFVSVAETSPLGVQLRRNLDVMSNIEIVSDRKLADAALEVLNEGRDKQVLSLNSQGRVREYTLLYRVNFRVVDKEGRQLLAPTDLVIRRIQSFNENQVLAKEAEEATLFREMQSDLVQQVLRRVSAIKPVQ</sequence>
<accession>A0ABY1PS26</accession>
<comment type="subunit">
    <text evidence="6">Component of the lipopolysaccharide transport and assembly complex. Interacts with LptD.</text>
</comment>
<comment type="caution">
    <text evidence="7">The sequence shown here is derived from an EMBL/GenBank/DDBJ whole genome shotgun (WGS) entry which is preliminary data.</text>
</comment>
<evidence type="ECO:0000256" key="3">
    <source>
        <dbReference type="ARBA" id="ARBA00023139"/>
    </source>
</evidence>
<comment type="similarity">
    <text evidence="6">Belongs to the LptE lipoprotein family.</text>
</comment>
<proteinExistence type="inferred from homology"/>
<dbReference type="PROSITE" id="PS51257">
    <property type="entry name" value="PROKAR_LIPOPROTEIN"/>
    <property type="match status" value="1"/>
</dbReference>
<keyword evidence="3 6" id="KW-0564">Palmitate</keyword>
<keyword evidence="8" id="KW-1185">Reference proteome</keyword>
<dbReference type="Pfam" id="PF04390">
    <property type="entry name" value="LptE"/>
    <property type="match status" value="1"/>
</dbReference>
<evidence type="ECO:0000256" key="4">
    <source>
        <dbReference type="ARBA" id="ARBA00023237"/>
    </source>
</evidence>
<evidence type="ECO:0000256" key="1">
    <source>
        <dbReference type="ARBA" id="ARBA00022729"/>
    </source>
</evidence>
<keyword evidence="1 6" id="KW-0732">Signal</keyword>
<evidence type="ECO:0000256" key="2">
    <source>
        <dbReference type="ARBA" id="ARBA00023136"/>
    </source>
</evidence>
<evidence type="ECO:0000313" key="7">
    <source>
        <dbReference type="EMBL" id="SMP42807.1"/>
    </source>
</evidence>
<keyword evidence="4 6" id="KW-0998">Cell outer membrane</keyword>
<evidence type="ECO:0000256" key="6">
    <source>
        <dbReference type="HAMAP-Rule" id="MF_01186"/>
    </source>
</evidence>
<dbReference type="PANTHER" id="PTHR38098:SF1">
    <property type="entry name" value="LPS-ASSEMBLY LIPOPROTEIN LPTE"/>
    <property type="match status" value="1"/>
</dbReference>
<protein>
    <recommendedName>
        <fullName evidence="6">LPS-assembly lipoprotein LptE</fullName>
    </recommendedName>
</protein>
<organism evidence="7 8">
    <name type="scientific">Noviherbaspirillum suwonense</name>
    <dbReference type="NCBI Taxonomy" id="1224511"/>
    <lineage>
        <taxon>Bacteria</taxon>
        <taxon>Pseudomonadati</taxon>
        <taxon>Pseudomonadota</taxon>
        <taxon>Betaproteobacteria</taxon>
        <taxon>Burkholderiales</taxon>
        <taxon>Oxalobacteraceae</taxon>
        <taxon>Noviherbaspirillum</taxon>
    </lineage>
</organism>
<dbReference type="Proteomes" id="UP001158049">
    <property type="component" value="Unassembled WGS sequence"/>
</dbReference>
<name>A0ABY1PS26_9BURK</name>
<evidence type="ECO:0000313" key="8">
    <source>
        <dbReference type="Proteomes" id="UP001158049"/>
    </source>
</evidence>
<dbReference type="EMBL" id="FXUL01000001">
    <property type="protein sequence ID" value="SMP42807.1"/>
    <property type="molecule type" value="Genomic_DNA"/>
</dbReference>